<reference evidence="1 2" key="1">
    <citation type="submission" date="2018-11" db="EMBL/GenBank/DDBJ databases">
        <title>Taxonoimc description of Halomarina strain SPP-AMP-1.</title>
        <authorList>
            <person name="Pal Y."/>
            <person name="Srinivasana K."/>
            <person name="Verma A."/>
            <person name="Kumar P."/>
        </authorList>
    </citation>
    <scope>NUCLEOTIDE SEQUENCE [LARGE SCALE GENOMIC DNA]</scope>
    <source>
        <strain evidence="1 2">SPP-AMP-1</strain>
    </source>
</reference>
<dbReference type="Proteomes" id="UP000282322">
    <property type="component" value="Unassembled WGS sequence"/>
</dbReference>
<dbReference type="OrthoDB" id="343158at2157"/>
<accession>A0A3P3RG30</accession>
<comment type="caution">
    <text evidence="1">The sequence shown here is derived from an EMBL/GenBank/DDBJ whole genome shotgun (WGS) entry which is preliminary data.</text>
</comment>
<dbReference type="EMBL" id="RRCH01000009">
    <property type="protein sequence ID" value="RRJ32324.1"/>
    <property type="molecule type" value="Genomic_DNA"/>
</dbReference>
<sequence length="494" mass="54596">MSYDASAIYDSIIRKRTKAELPTPPKETPAFAITDGGVYEWPAEGTEWYKVPLGTKAEPLAPIRTVHERIKERSVFGHALSDFAAGRVSDARWASWPMQMPKHLASYPVHKSTPVLMFHSEGSYPAEYTETFPRMKKRGIPWMMAATPDRIGTGLERSQLIEMMMHGCEVGLYTADGGHLDEHVDDLGDLERILLDQKRALEEMGFPVQHMMPRKGSGINTSQIDNAKSYMTRTAFAASGHGYAAPASDGPRAVGNVAHHGAASIKIEDDDMTAAEAKQIIDRLTKTTDRLRFFFHTHNIKDWNRMEAILDYAAQRRAAGALDLATSTGGLLIPWDLPAGNIVNDSDASFASTWEDGVWGSYGASPTVRTDGGKTGSNYWAMGSNISGKRTNGLSERRITLAPIFPAGMLDFHAKAPTGQTATVRTRVDSFTTDDFSDKKFDTSWTVDDTWTRIYAPFGCPRADIGTDHSGGWRLAIWTTEKEVHVDDIKIYPC</sequence>
<gene>
    <name evidence="1" type="ORF">EIK79_04855</name>
</gene>
<organism evidence="1 2">
    <name type="scientific">Halocatena pleomorpha</name>
    <dbReference type="NCBI Taxonomy" id="1785090"/>
    <lineage>
        <taxon>Archaea</taxon>
        <taxon>Methanobacteriati</taxon>
        <taxon>Methanobacteriota</taxon>
        <taxon>Stenosarchaea group</taxon>
        <taxon>Halobacteria</taxon>
        <taxon>Halobacteriales</taxon>
        <taxon>Natronomonadaceae</taxon>
        <taxon>Halocatena</taxon>
    </lineage>
</organism>
<dbReference type="AlphaFoldDB" id="A0A3P3RG30"/>
<dbReference type="RefSeq" id="WP_185715509.1">
    <property type="nucleotide sequence ID" value="NZ_RRCH01000009.1"/>
</dbReference>
<name>A0A3P3RG30_9EURY</name>
<evidence type="ECO:0000313" key="2">
    <source>
        <dbReference type="Proteomes" id="UP000282322"/>
    </source>
</evidence>
<evidence type="ECO:0000313" key="1">
    <source>
        <dbReference type="EMBL" id="RRJ32324.1"/>
    </source>
</evidence>
<keyword evidence="2" id="KW-1185">Reference proteome</keyword>
<protein>
    <submittedName>
        <fullName evidence="1">Uncharacterized protein</fullName>
    </submittedName>
</protein>
<proteinExistence type="predicted"/>